<dbReference type="SMART" id="SM00388">
    <property type="entry name" value="HisKA"/>
    <property type="match status" value="1"/>
</dbReference>
<dbReference type="InterPro" id="IPR001789">
    <property type="entry name" value="Sig_transdc_resp-reg_receiver"/>
</dbReference>
<organism evidence="9 10">
    <name type="scientific">Deinococcus aquiradiocola</name>
    <dbReference type="NCBI Taxonomy" id="393059"/>
    <lineage>
        <taxon>Bacteria</taxon>
        <taxon>Thermotogati</taxon>
        <taxon>Deinococcota</taxon>
        <taxon>Deinococci</taxon>
        <taxon>Deinococcales</taxon>
        <taxon>Deinococcaceae</taxon>
        <taxon>Deinococcus</taxon>
    </lineage>
</organism>
<dbReference type="EMBL" id="BMOE01000003">
    <property type="protein sequence ID" value="GGJ70158.1"/>
    <property type="molecule type" value="Genomic_DNA"/>
</dbReference>
<dbReference type="AlphaFoldDB" id="A0A917PBW0"/>
<dbReference type="InterPro" id="IPR003594">
    <property type="entry name" value="HATPase_dom"/>
</dbReference>
<dbReference type="EC" id="2.7.13.3" evidence="2"/>
<evidence type="ECO:0000256" key="4">
    <source>
        <dbReference type="ARBA" id="ARBA00022679"/>
    </source>
</evidence>
<keyword evidence="3 6" id="KW-0597">Phosphoprotein</keyword>
<dbReference type="SUPFAM" id="SSF52172">
    <property type="entry name" value="CheY-like"/>
    <property type="match status" value="1"/>
</dbReference>
<dbReference type="PRINTS" id="PR00344">
    <property type="entry name" value="BCTRLSENSOR"/>
</dbReference>
<evidence type="ECO:0000313" key="9">
    <source>
        <dbReference type="EMBL" id="GGJ70158.1"/>
    </source>
</evidence>
<dbReference type="PROSITE" id="PS50109">
    <property type="entry name" value="HIS_KIN"/>
    <property type="match status" value="1"/>
</dbReference>
<dbReference type="Proteomes" id="UP000635726">
    <property type="component" value="Unassembled WGS sequence"/>
</dbReference>
<keyword evidence="10" id="KW-1185">Reference proteome</keyword>
<dbReference type="SMART" id="SM00387">
    <property type="entry name" value="HATPase_c"/>
    <property type="match status" value="1"/>
</dbReference>
<protein>
    <recommendedName>
        <fullName evidence="2">histidine kinase</fullName>
        <ecNumber evidence="2">2.7.13.3</ecNumber>
    </recommendedName>
</protein>
<feature type="modified residue" description="4-aspartylphosphate" evidence="6">
    <location>
        <position position="63"/>
    </location>
</feature>
<keyword evidence="5" id="KW-0418">Kinase</keyword>
<dbReference type="PROSITE" id="PS50110">
    <property type="entry name" value="RESPONSE_REGULATORY"/>
    <property type="match status" value="1"/>
</dbReference>
<dbReference type="InterPro" id="IPR005467">
    <property type="entry name" value="His_kinase_dom"/>
</dbReference>
<evidence type="ECO:0000256" key="6">
    <source>
        <dbReference type="PROSITE-ProRule" id="PRU00169"/>
    </source>
</evidence>
<dbReference type="InterPro" id="IPR036097">
    <property type="entry name" value="HisK_dim/P_sf"/>
</dbReference>
<accession>A0A917PBW0</accession>
<dbReference type="PANTHER" id="PTHR43304">
    <property type="entry name" value="PHYTOCHROME-LIKE PROTEIN CPH1"/>
    <property type="match status" value="1"/>
</dbReference>
<dbReference type="Gene3D" id="1.10.287.130">
    <property type="match status" value="1"/>
</dbReference>
<name>A0A917PBW0_9DEIO</name>
<dbReference type="Pfam" id="PF00512">
    <property type="entry name" value="HisKA"/>
    <property type="match status" value="1"/>
</dbReference>
<evidence type="ECO:0000259" key="8">
    <source>
        <dbReference type="PROSITE" id="PS50110"/>
    </source>
</evidence>
<evidence type="ECO:0000256" key="3">
    <source>
        <dbReference type="ARBA" id="ARBA00022553"/>
    </source>
</evidence>
<dbReference type="InterPro" id="IPR036890">
    <property type="entry name" value="HATPase_C_sf"/>
</dbReference>
<evidence type="ECO:0000256" key="2">
    <source>
        <dbReference type="ARBA" id="ARBA00012438"/>
    </source>
</evidence>
<comment type="caution">
    <text evidence="9">The sequence shown here is derived from an EMBL/GenBank/DDBJ whole genome shotgun (WGS) entry which is preliminary data.</text>
</comment>
<dbReference type="InterPro" id="IPR011006">
    <property type="entry name" value="CheY-like_superfamily"/>
</dbReference>
<evidence type="ECO:0000256" key="1">
    <source>
        <dbReference type="ARBA" id="ARBA00000085"/>
    </source>
</evidence>
<keyword evidence="4" id="KW-0808">Transferase</keyword>
<feature type="domain" description="Response regulatory" evidence="8">
    <location>
        <begin position="11"/>
        <end position="125"/>
    </location>
</feature>
<dbReference type="InterPro" id="IPR004358">
    <property type="entry name" value="Sig_transdc_His_kin-like_C"/>
</dbReference>
<dbReference type="PANTHER" id="PTHR43304:SF1">
    <property type="entry name" value="PAC DOMAIN-CONTAINING PROTEIN"/>
    <property type="match status" value="1"/>
</dbReference>
<dbReference type="GO" id="GO:0000155">
    <property type="term" value="F:phosphorelay sensor kinase activity"/>
    <property type="evidence" value="ECO:0007669"/>
    <property type="project" value="InterPro"/>
</dbReference>
<dbReference type="CDD" id="cd00156">
    <property type="entry name" value="REC"/>
    <property type="match status" value="1"/>
</dbReference>
<dbReference type="SMART" id="SM00448">
    <property type="entry name" value="REC"/>
    <property type="match status" value="1"/>
</dbReference>
<gene>
    <name evidence="9" type="ORF">GCM10008939_13220</name>
</gene>
<dbReference type="InterPro" id="IPR052162">
    <property type="entry name" value="Sensor_kinase/Photoreceptor"/>
</dbReference>
<comment type="catalytic activity">
    <reaction evidence="1">
        <text>ATP + protein L-histidine = ADP + protein N-phospho-L-histidine.</text>
        <dbReference type="EC" id="2.7.13.3"/>
    </reaction>
</comment>
<dbReference type="SUPFAM" id="SSF55874">
    <property type="entry name" value="ATPase domain of HSP90 chaperone/DNA topoisomerase II/histidine kinase"/>
    <property type="match status" value="1"/>
</dbReference>
<proteinExistence type="predicted"/>
<dbReference type="CDD" id="cd00082">
    <property type="entry name" value="HisKA"/>
    <property type="match status" value="1"/>
</dbReference>
<evidence type="ECO:0000313" key="10">
    <source>
        <dbReference type="Proteomes" id="UP000635726"/>
    </source>
</evidence>
<reference evidence="9" key="1">
    <citation type="journal article" date="2014" name="Int. J. Syst. Evol. Microbiol.">
        <title>Complete genome sequence of Corynebacterium casei LMG S-19264T (=DSM 44701T), isolated from a smear-ripened cheese.</title>
        <authorList>
            <consortium name="US DOE Joint Genome Institute (JGI-PGF)"/>
            <person name="Walter F."/>
            <person name="Albersmeier A."/>
            <person name="Kalinowski J."/>
            <person name="Ruckert C."/>
        </authorList>
    </citation>
    <scope>NUCLEOTIDE SEQUENCE</scope>
    <source>
        <strain evidence="9">JCM 14371</strain>
    </source>
</reference>
<sequence>MTDAAQPLPLRLMIVEDNPDDLSVYLRHLLTWPGQDVTVQTYALGEPALAALQASAPDCLLLDYLLPDLTGLEVLAEVRGTCPVVMLTGLGDERVAVNAMKGGAQDYLVKDRLGAPELRHAVEQAVERYRLEQEVARASRRTAALQGLLVRLNAATRLMDVMEVCAQCAETLGADHARVTVPGQPDVSHGNPAPGGQMQQLPLGEDALLHLHFPDLHGVPDDALTETFAGVCAQALGRATAHEQERDLRETLERRVLERTEDLRRSNRDLEQFAYVASHDLKEPLRTISSYTQLIDQRYGPMLDARGQTYLAQVTEGAGRLYRLIEDLLGFARIGQEEPVQAACDLDRLLATVLQDLQVSLREANATVTHSALPTVQADAALMTQLFLNLLGNALKFRRPGVPPVVHVTAERTGDTWTLRVSDNGLGMDPQYSDQIFALFQRLHSRKAYPGNGIGLSVCRRIVERLGGSIWVESTPGEGSTFLFTLPALDARRAAHA</sequence>
<dbReference type="CDD" id="cd16921">
    <property type="entry name" value="HATPase_FilI-like"/>
    <property type="match status" value="1"/>
</dbReference>
<dbReference type="FunFam" id="3.30.565.10:FF:000006">
    <property type="entry name" value="Sensor histidine kinase WalK"/>
    <property type="match status" value="1"/>
</dbReference>
<dbReference type="SUPFAM" id="SSF47384">
    <property type="entry name" value="Homodimeric domain of signal transducing histidine kinase"/>
    <property type="match status" value="1"/>
</dbReference>
<dbReference type="RefSeq" id="WP_188961483.1">
    <property type="nucleotide sequence ID" value="NZ_BMOE01000003.1"/>
</dbReference>
<dbReference type="InterPro" id="IPR003661">
    <property type="entry name" value="HisK_dim/P_dom"/>
</dbReference>
<feature type="domain" description="Histidine kinase" evidence="7">
    <location>
        <begin position="276"/>
        <end position="490"/>
    </location>
</feature>
<dbReference type="Gene3D" id="3.40.50.2300">
    <property type="match status" value="1"/>
</dbReference>
<dbReference type="Pfam" id="PF00072">
    <property type="entry name" value="Response_reg"/>
    <property type="match status" value="1"/>
</dbReference>
<evidence type="ECO:0000256" key="5">
    <source>
        <dbReference type="ARBA" id="ARBA00022777"/>
    </source>
</evidence>
<dbReference type="Pfam" id="PF02518">
    <property type="entry name" value="HATPase_c"/>
    <property type="match status" value="1"/>
</dbReference>
<evidence type="ECO:0000259" key="7">
    <source>
        <dbReference type="PROSITE" id="PS50109"/>
    </source>
</evidence>
<reference evidence="9" key="2">
    <citation type="submission" date="2020-09" db="EMBL/GenBank/DDBJ databases">
        <authorList>
            <person name="Sun Q."/>
            <person name="Ohkuma M."/>
        </authorList>
    </citation>
    <scope>NUCLEOTIDE SEQUENCE</scope>
    <source>
        <strain evidence="9">JCM 14371</strain>
    </source>
</reference>
<dbReference type="Gene3D" id="3.30.565.10">
    <property type="entry name" value="Histidine kinase-like ATPase, C-terminal domain"/>
    <property type="match status" value="1"/>
</dbReference>